<evidence type="ECO:0000313" key="1">
    <source>
        <dbReference type="Proteomes" id="UP000887565"/>
    </source>
</evidence>
<dbReference type="AlphaFoldDB" id="A0A915KFV3"/>
<organism evidence="1 2">
    <name type="scientific">Romanomermis culicivorax</name>
    <name type="common">Nematode worm</name>
    <dbReference type="NCBI Taxonomy" id="13658"/>
    <lineage>
        <taxon>Eukaryota</taxon>
        <taxon>Metazoa</taxon>
        <taxon>Ecdysozoa</taxon>
        <taxon>Nematoda</taxon>
        <taxon>Enoplea</taxon>
        <taxon>Dorylaimia</taxon>
        <taxon>Mermithida</taxon>
        <taxon>Mermithoidea</taxon>
        <taxon>Mermithidae</taxon>
        <taxon>Romanomermis</taxon>
    </lineage>
</organism>
<name>A0A915KFV3_ROMCU</name>
<proteinExistence type="predicted"/>
<accession>A0A915KFV3</accession>
<dbReference type="Proteomes" id="UP000887565">
    <property type="component" value="Unplaced"/>
</dbReference>
<dbReference type="WBParaSite" id="nRc.2.0.1.t37255-RA">
    <property type="protein sequence ID" value="nRc.2.0.1.t37255-RA"/>
    <property type="gene ID" value="nRc.2.0.1.g37255"/>
</dbReference>
<keyword evidence="1" id="KW-1185">Reference proteome</keyword>
<evidence type="ECO:0000313" key="2">
    <source>
        <dbReference type="WBParaSite" id="nRc.2.0.1.t37255-RA"/>
    </source>
</evidence>
<reference evidence="2" key="1">
    <citation type="submission" date="2022-11" db="UniProtKB">
        <authorList>
            <consortium name="WormBaseParasite"/>
        </authorList>
    </citation>
    <scope>IDENTIFICATION</scope>
</reference>
<protein>
    <submittedName>
        <fullName evidence="2">Uncharacterized protein</fullName>
    </submittedName>
</protein>
<sequence>MEYLNPRTEGTILDYYDDKNDQYKSYTPCGSIKKKFTNQFNLAVGTRQEKVLRQMELSDVFEDEPILCIVHTVCDRCHQSKGDFCCNTCGQHDFTNLFMRNSI</sequence>